<gene>
    <name evidence="2" type="ORF">EGW08_000645</name>
</gene>
<feature type="region of interest" description="Disordered" evidence="1">
    <location>
        <begin position="135"/>
        <end position="263"/>
    </location>
</feature>
<name>A0A3S1A603_ELYCH</name>
<dbReference type="Proteomes" id="UP000271974">
    <property type="component" value="Unassembled WGS sequence"/>
</dbReference>
<feature type="compositionally biased region" description="Basic and acidic residues" evidence="1">
    <location>
        <begin position="83"/>
        <end position="102"/>
    </location>
</feature>
<organism evidence="2 3">
    <name type="scientific">Elysia chlorotica</name>
    <name type="common">Eastern emerald elysia</name>
    <name type="synonym">Sea slug</name>
    <dbReference type="NCBI Taxonomy" id="188477"/>
    <lineage>
        <taxon>Eukaryota</taxon>
        <taxon>Metazoa</taxon>
        <taxon>Spiralia</taxon>
        <taxon>Lophotrochozoa</taxon>
        <taxon>Mollusca</taxon>
        <taxon>Gastropoda</taxon>
        <taxon>Heterobranchia</taxon>
        <taxon>Euthyneura</taxon>
        <taxon>Panpulmonata</taxon>
        <taxon>Sacoglossa</taxon>
        <taxon>Placobranchoidea</taxon>
        <taxon>Plakobranchidae</taxon>
        <taxon>Elysia</taxon>
    </lineage>
</organism>
<feature type="compositionally biased region" description="Low complexity" evidence="1">
    <location>
        <begin position="365"/>
        <end position="376"/>
    </location>
</feature>
<feature type="compositionally biased region" description="Basic and acidic residues" evidence="1">
    <location>
        <begin position="63"/>
        <end position="75"/>
    </location>
</feature>
<evidence type="ECO:0000313" key="3">
    <source>
        <dbReference type="Proteomes" id="UP000271974"/>
    </source>
</evidence>
<protein>
    <submittedName>
        <fullName evidence="2">Uncharacterized protein</fullName>
    </submittedName>
</protein>
<feature type="compositionally biased region" description="Basic and acidic residues" evidence="1">
    <location>
        <begin position="183"/>
        <end position="195"/>
    </location>
</feature>
<reference evidence="2 3" key="1">
    <citation type="submission" date="2019-01" db="EMBL/GenBank/DDBJ databases">
        <title>A draft genome assembly of the solar-powered sea slug Elysia chlorotica.</title>
        <authorList>
            <person name="Cai H."/>
            <person name="Li Q."/>
            <person name="Fang X."/>
            <person name="Li J."/>
            <person name="Curtis N.E."/>
            <person name="Altenburger A."/>
            <person name="Shibata T."/>
            <person name="Feng M."/>
            <person name="Maeda T."/>
            <person name="Schwartz J.A."/>
            <person name="Shigenobu S."/>
            <person name="Lundholm N."/>
            <person name="Nishiyama T."/>
            <person name="Yang H."/>
            <person name="Hasebe M."/>
            <person name="Li S."/>
            <person name="Pierce S.K."/>
            <person name="Wang J."/>
        </authorList>
    </citation>
    <scope>NUCLEOTIDE SEQUENCE [LARGE SCALE GENOMIC DNA]</scope>
    <source>
        <strain evidence="2">EC2010</strain>
        <tissue evidence="2">Whole organism of an adult</tissue>
    </source>
</reference>
<feature type="compositionally biased region" description="Basic and acidic residues" evidence="1">
    <location>
        <begin position="206"/>
        <end position="219"/>
    </location>
</feature>
<evidence type="ECO:0000256" key="1">
    <source>
        <dbReference type="SAM" id="MobiDB-lite"/>
    </source>
</evidence>
<dbReference type="EMBL" id="RQTK01000009">
    <property type="protein sequence ID" value="RUS91530.1"/>
    <property type="molecule type" value="Genomic_DNA"/>
</dbReference>
<proteinExistence type="predicted"/>
<feature type="region of interest" description="Disordered" evidence="1">
    <location>
        <begin position="356"/>
        <end position="388"/>
    </location>
</feature>
<comment type="caution">
    <text evidence="2">The sequence shown here is derived from an EMBL/GenBank/DDBJ whole genome shotgun (WGS) entry which is preliminary data.</text>
</comment>
<keyword evidence="3" id="KW-1185">Reference proteome</keyword>
<accession>A0A3S1A603</accession>
<dbReference type="AlphaFoldDB" id="A0A3S1A603"/>
<sequence length="388" mass="42861">MSSPGKTPTPKPRSMARPVPKPRMTGKDKTEPSGLVKRGTLQPSPPPNPKSLPAGKFSTLRFADGERAQHADPTGEKLLVPVKDTRSEVLRKSPVSKSEKSRTTRAALYNQHIRSKEAASRRPLAFGEYTATTIYGLHQSKDTRSKLSDKSSTDKENVEDKHERLGSGHRLQMALRAANTTESLKRGEAAMDQRKIGRSSRGRLRLLPEAESRKEDSRSRSRQNRSTDRLANVDFRSRESSHGRLNATKQETGSRKHRKCSPAVEPQHVLKGFDTTSETMLHDSGDKMESRLRGTEIFTTPDCPSVLSRINQEAYRNQTKDQSNSESLLRISESVAEMPTALLNDDENHATVEVSEHTAGIIEQGSAGDSSNGNASQELPILPEELPG</sequence>
<feature type="compositionally biased region" description="Basic and acidic residues" evidence="1">
    <location>
        <begin position="139"/>
        <end position="166"/>
    </location>
</feature>
<feature type="non-terminal residue" evidence="2">
    <location>
        <position position="388"/>
    </location>
</feature>
<evidence type="ECO:0000313" key="2">
    <source>
        <dbReference type="EMBL" id="RUS91530.1"/>
    </source>
</evidence>
<feature type="region of interest" description="Disordered" evidence="1">
    <location>
        <begin position="1"/>
        <end position="105"/>
    </location>
</feature>